<dbReference type="EMBL" id="CP001620">
    <property type="protein sequence ID" value="ACR18438.1"/>
    <property type="molecule type" value="Genomic_DNA"/>
</dbReference>
<dbReference type="SUPFAM" id="SSF51905">
    <property type="entry name" value="FAD/NAD(P)-binding domain"/>
    <property type="match status" value="1"/>
</dbReference>
<dbReference type="Pfam" id="PF01266">
    <property type="entry name" value="DAO"/>
    <property type="match status" value="1"/>
</dbReference>
<dbReference type="EC" id="1.4.3.19" evidence="5"/>
<gene>
    <name evidence="8" type="primary">thiO</name>
    <name evidence="8" type="ordered locus">ckrop_1717</name>
</gene>
<dbReference type="GO" id="GO:0009229">
    <property type="term" value="P:thiamine diphosphate biosynthetic process"/>
    <property type="evidence" value="ECO:0007669"/>
    <property type="project" value="UniProtKB-UniPathway"/>
</dbReference>
<evidence type="ECO:0000256" key="5">
    <source>
        <dbReference type="ARBA" id="ARBA00050018"/>
    </source>
</evidence>
<dbReference type="eggNOG" id="COG0665">
    <property type="taxonomic scope" value="Bacteria"/>
</dbReference>
<feature type="region of interest" description="Disordered" evidence="6">
    <location>
        <begin position="375"/>
        <end position="394"/>
    </location>
</feature>
<evidence type="ECO:0000259" key="7">
    <source>
        <dbReference type="Pfam" id="PF01266"/>
    </source>
</evidence>
<accession>C4LKT3</accession>
<evidence type="ECO:0000256" key="1">
    <source>
        <dbReference type="ARBA" id="ARBA00004948"/>
    </source>
</evidence>
<evidence type="ECO:0000256" key="6">
    <source>
        <dbReference type="SAM" id="MobiDB-lite"/>
    </source>
</evidence>
<keyword evidence="3" id="KW-0560">Oxidoreductase</keyword>
<dbReference type="GO" id="GO:0009228">
    <property type="term" value="P:thiamine biosynthetic process"/>
    <property type="evidence" value="ECO:0007669"/>
    <property type="project" value="UniProtKB-KW"/>
</dbReference>
<dbReference type="PANTHER" id="PTHR13847">
    <property type="entry name" value="SARCOSINE DEHYDROGENASE-RELATED"/>
    <property type="match status" value="1"/>
</dbReference>
<dbReference type="InterPro" id="IPR012727">
    <property type="entry name" value="Gly_oxidase_ThiO"/>
</dbReference>
<keyword evidence="2" id="KW-0784">Thiamine biosynthesis</keyword>
<protein>
    <recommendedName>
        <fullName evidence="5">glycine oxidase</fullName>
        <ecNumber evidence="5">1.4.3.19</ecNumber>
    </recommendedName>
</protein>
<dbReference type="PANTHER" id="PTHR13847:SF289">
    <property type="entry name" value="GLYCINE OXIDASE"/>
    <property type="match status" value="1"/>
</dbReference>
<evidence type="ECO:0000256" key="2">
    <source>
        <dbReference type="ARBA" id="ARBA00022977"/>
    </source>
</evidence>
<sequence length="439" mass="46487">MWAERAGIAADRKPDADNAAGGKEPMSRHITIIGAGLVGLATAFELTELDSECSVSILDPAPLSGASHHAAGMLAPAAEMQYQQDALVPLMRQSALWYPSLVRRVALAAHSDPDDPHVTGFRRDGTYVVAADSADWVHLAETRDFQESFGMEATQVTVRQLRKAEPALSPNLSGAVHIPGDHQIDPRVFGDLIIGALKNRGVEIVKRSAIPLDVNSSDVTIVANGLGASEFFPYLQLRPVWGDVLRLRVPAELDPLVTSVIRGFVRDRPVYVVPRIDGGLVLGATSREDGRDQPLVGGALDLMRDADTICPGIRECTIEEITAGARPGTPDDLPYIGIDDGTGAVVSTGYFRHGILLTALGARVGAALAIAGREGAADPSGSADGQTSAAASYSVADAHESLEERLVKGNELLTRADDDDAPELTLNDILAATDIHRDV</sequence>
<comment type="pathway">
    <text evidence="1">Cofactor biosynthesis; thiamine diphosphate biosynthesis.</text>
</comment>
<comment type="catalytic activity">
    <reaction evidence="4">
        <text>glycine + O2 + H2O = glyoxylate + H2O2 + NH4(+)</text>
        <dbReference type="Rhea" id="RHEA:11532"/>
        <dbReference type="ChEBI" id="CHEBI:15377"/>
        <dbReference type="ChEBI" id="CHEBI:15379"/>
        <dbReference type="ChEBI" id="CHEBI:16240"/>
        <dbReference type="ChEBI" id="CHEBI:28938"/>
        <dbReference type="ChEBI" id="CHEBI:36655"/>
        <dbReference type="ChEBI" id="CHEBI:57305"/>
        <dbReference type="EC" id="1.4.3.19"/>
    </reaction>
</comment>
<dbReference type="GO" id="GO:0005737">
    <property type="term" value="C:cytoplasm"/>
    <property type="evidence" value="ECO:0007669"/>
    <property type="project" value="TreeGrafter"/>
</dbReference>
<dbReference type="Proteomes" id="UP000001473">
    <property type="component" value="Chromosome"/>
</dbReference>
<evidence type="ECO:0000313" key="9">
    <source>
        <dbReference type="Proteomes" id="UP000001473"/>
    </source>
</evidence>
<dbReference type="Gene3D" id="3.30.9.10">
    <property type="entry name" value="D-Amino Acid Oxidase, subunit A, domain 2"/>
    <property type="match status" value="1"/>
</dbReference>
<dbReference type="HOGENOM" id="CLU_007884_4_5_11"/>
<dbReference type="InterPro" id="IPR006076">
    <property type="entry name" value="FAD-dep_OxRdtase"/>
</dbReference>
<dbReference type="STRING" id="645127.ckrop_1717"/>
<organism evidence="8 9">
    <name type="scientific">Corynebacterium kroppenstedtii (strain DSM 44385 / JCM 11950 / CIP 105744 / CCUG 35717)</name>
    <dbReference type="NCBI Taxonomy" id="645127"/>
    <lineage>
        <taxon>Bacteria</taxon>
        <taxon>Bacillati</taxon>
        <taxon>Actinomycetota</taxon>
        <taxon>Actinomycetes</taxon>
        <taxon>Mycobacteriales</taxon>
        <taxon>Corynebacteriaceae</taxon>
        <taxon>Corynebacterium</taxon>
    </lineage>
</organism>
<proteinExistence type="predicted"/>
<dbReference type="GO" id="GO:0050660">
    <property type="term" value="F:flavin adenine dinucleotide binding"/>
    <property type="evidence" value="ECO:0007669"/>
    <property type="project" value="InterPro"/>
</dbReference>
<dbReference type="InterPro" id="IPR036188">
    <property type="entry name" value="FAD/NAD-bd_sf"/>
</dbReference>
<evidence type="ECO:0000256" key="4">
    <source>
        <dbReference type="ARBA" id="ARBA00049872"/>
    </source>
</evidence>
<feature type="domain" description="FAD dependent oxidoreductase" evidence="7">
    <location>
        <begin position="30"/>
        <end position="367"/>
    </location>
</feature>
<dbReference type="KEGG" id="ckp:ckrop_1717"/>
<dbReference type="AlphaFoldDB" id="C4LKT3"/>
<name>C4LKT3_CORK4</name>
<reference evidence="8 9" key="1">
    <citation type="journal article" date="2008" name="J. Biotechnol.">
        <title>Ultrafast pyrosequencing of Corynebacterium kroppenstedtii DSM44385 revealed insights into the physiology of a lipophilic corynebacterium that lacks mycolic acids.</title>
        <authorList>
            <person name="Tauch A."/>
            <person name="Schneider J."/>
            <person name="Szczepanowski R."/>
            <person name="Tilker A."/>
            <person name="Viehoever P."/>
            <person name="Gartemann K.-H."/>
            <person name="Arnold W."/>
            <person name="Blom J."/>
            <person name="Brinkrolf K."/>
            <person name="Brune I."/>
            <person name="Goetker S."/>
            <person name="Weisshaar B."/>
            <person name="Goesmann A."/>
            <person name="Droege M."/>
            <person name="Puehler A."/>
        </authorList>
    </citation>
    <scope>NUCLEOTIDE SEQUENCE [LARGE SCALE GENOMIC DNA]</scope>
    <source>
        <strain evidence="9">DSM 44385 / JCM 11950 / CIP 105744 / CCUG 35717</strain>
    </source>
</reference>
<dbReference type="Gene3D" id="3.50.50.60">
    <property type="entry name" value="FAD/NAD(P)-binding domain"/>
    <property type="match status" value="1"/>
</dbReference>
<dbReference type="GO" id="GO:0043799">
    <property type="term" value="F:glycine oxidase activity"/>
    <property type="evidence" value="ECO:0007669"/>
    <property type="project" value="UniProtKB-EC"/>
</dbReference>
<evidence type="ECO:0000313" key="8">
    <source>
        <dbReference type="EMBL" id="ACR18438.1"/>
    </source>
</evidence>
<keyword evidence="9" id="KW-1185">Reference proteome</keyword>
<evidence type="ECO:0000256" key="3">
    <source>
        <dbReference type="ARBA" id="ARBA00023002"/>
    </source>
</evidence>
<dbReference type="NCBIfam" id="TIGR02352">
    <property type="entry name" value="thiamin_ThiO"/>
    <property type="match status" value="1"/>
</dbReference>
<dbReference type="UniPathway" id="UPA00060"/>
<feature type="region of interest" description="Disordered" evidence="6">
    <location>
        <begin position="1"/>
        <end position="24"/>
    </location>
</feature>
<dbReference type="SUPFAM" id="SSF54373">
    <property type="entry name" value="FAD-linked reductases, C-terminal domain"/>
    <property type="match status" value="1"/>
</dbReference>